<feature type="domain" description="YbaK/aminoacyl-tRNA synthetase-associated" evidence="5">
    <location>
        <begin position="29"/>
        <end position="146"/>
    </location>
</feature>
<evidence type="ECO:0000313" key="6">
    <source>
        <dbReference type="EMBL" id="GAA1911794.1"/>
    </source>
</evidence>
<accession>A0ABN2P5N9</accession>
<evidence type="ECO:0000256" key="1">
    <source>
        <dbReference type="ARBA" id="ARBA00009798"/>
    </source>
</evidence>
<evidence type="ECO:0000256" key="2">
    <source>
        <dbReference type="ARBA" id="ARBA00022917"/>
    </source>
</evidence>
<dbReference type="SUPFAM" id="SSF55826">
    <property type="entry name" value="YbaK/ProRS associated domain"/>
    <property type="match status" value="1"/>
</dbReference>
<evidence type="ECO:0000259" key="5">
    <source>
        <dbReference type="Pfam" id="PF04073"/>
    </source>
</evidence>
<evidence type="ECO:0000256" key="4">
    <source>
        <dbReference type="PIRNR" id="PIRNR006181"/>
    </source>
</evidence>
<dbReference type="PIRSF" id="PIRSF006181">
    <property type="entry name" value="EbsC_YbaK"/>
    <property type="match status" value="1"/>
</dbReference>
<dbReference type="EMBL" id="BAAAMY010000002">
    <property type="protein sequence ID" value="GAA1911794.1"/>
    <property type="molecule type" value="Genomic_DNA"/>
</dbReference>
<sequence>MAAEAAGVRVVAHAYAHDPRAASYGEEAAQVLAERLGVEPARVLKTLVVRVGPGPSGLAVAVVPVTARLDLKAAARALGAPRAAMAERRDAERSTGYVLGGISPLGQRRPLPTALDSPALDHPTVFVSGGRRGLDLEIAPADLVRLTDAVVAPLARP</sequence>
<keyword evidence="2 4" id="KW-0648">Protein biosynthesis</keyword>
<dbReference type="RefSeq" id="WP_344004977.1">
    <property type="nucleotide sequence ID" value="NZ_BAAAMY010000002.1"/>
</dbReference>
<dbReference type="PANTHER" id="PTHR30411:SF0">
    <property type="entry name" value="CYS-TRNA(PRO)_CYS-TRNA(CYS) DEACYLASE YBAK"/>
    <property type="match status" value="1"/>
</dbReference>
<name>A0ABN2P5N9_9ACTN</name>
<dbReference type="InterPro" id="IPR004369">
    <property type="entry name" value="Prolyl-tRNA_editing_YbaK/EbsC"/>
</dbReference>
<comment type="caution">
    <text evidence="6">The sequence shown here is derived from an EMBL/GenBank/DDBJ whole genome shotgun (WGS) entry which is preliminary data.</text>
</comment>
<dbReference type="CDD" id="cd00002">
    <property type="entry name" value="YbaK_deacylase"/>
    <property type="match status" value="1"/>
</dbReference>
<proteinExistence type="inferred from homology"/>
<evidence type="ECO:0000256" key="3">
    <source>
        <dbReference type="ARBA" id="ARBA00023239"/>
    </source>
</evidence>
<dbReference type="EC" id="4.2.-.-" evidence="4"/>
<organism evidence="6 7">
    <name type="scientific">Nocardioides lentus</name>
    <dbReference type="NCBI Taxonomy" id="338077"/>
    <lineage>
        <taxon>Bacteria</taxon>
        <taxon>Bacillati</taxon>
        <taxon>Actinomycetota</taxon>
        <taxon>Actinomycetes</taxon>
        <taxon>Propionibacteriales</taxon>
        <taxon>Nocardioidaceae</taxon>
        <taxon>Nocardioides</taxon>
    </lineage>
</organism>
<dbReference type="InterPro" id="IPR007214">
    <property type="entry name" value="YbaK/aa-tRNA-synth-assoc-dom"/>
</dbReference>
<gene>
    <name evidence="6" type="primary">ybaK</name>
    <name evidence="6" type="ORF">GCM10009737_11610</name>
</gene>
<comment type="similarity">
    <text evidence="1 4">Belongs to the prolyl-tRNA editing family. YbaK/EbsC subfamily.</text>
</comment>
<keyword evidence="3 4" id="KW-0456">Lyase</keyword>
<dbReference type="InterPro" id="IPR036754">
    <property type="entry name" value="YbaK/aa-tRNA-synt-asso_dom_sf"/>
</dbReference>
<reference evidence="6 7" key="1">
    <citation type="journal article" date="2019" name="Int. J. Syst. Evol. Microbiol.">
        <title>The Global Catalogue of Microorganisms (GCM) 10K type strain sequencing project: providing services to taxonomists for standard genome sequencing and annotation.</title>
        <authorList>
            <consortium name="The Broad Institute Genomics Platform"/>
            <consortium name="The Broad Institute Genome Sequencing Center for Infectious Disease"/>
            <person name="Wu L."/>
            <person name="Ma J."/>
        </authorList>
    </citation>
    <scope>NUCLEOTIDE SEQUENCE [LARGE SCALE GENOMIC DNA]</scope>
    <source>
        <strain evidence="6 7">JCM 14046</strain>
    </source>
</reference>
<dbReference type="PANTHER" id="PTHR30411">
    <property type="entry name" value="CYTOPLASMIC PROTEIN"/>
    <property type="match status" value="1"/>
</dbReference>
<dbReference type="Gene3D" id="3.90.960.10">
    <property type="entry name" value="YbaK/aminoacyl-tRNA synthetase-associated domain"/>
    <property type="match status" value="1"/>
</dbReference>
<dbReference type="Pfam" id="PF04073">
    <property type="entry name" value="tRNA_edit"/>
    <property type="match status" value="1"/>
</dbReference>
<keyword evidence="7" id="KW-1185">Reference proteome</keyword>
<dbReference type="Proteomes" id="UP001501612">
    <property type="component" value="Unassembled WGS sequence"/>
</dbReference>
<protein>
    <recommendedName>
        <fullName evidence="4">Cys-tRNA(Pro)/Cys-tRNA(Cys) deacylase</fullName>
        <ecNumber evidence="4">4.2.-.-</ecNumber>
    </recommendedName>
</protein>
<evidence type="ECO:0000313" key="7">
    <source>
        <dbReference type="Proteomes" id="UP001501612"/>
    </source>
</evidence>